<reference evidence="2 3" key="1">
    <citation type="submission" date="2018-06" db="EMBL/GenBank/DDBJ databases">
        <authorList>
            <consortium name="Pathogen Informatics"/>
            <person name="Doyle S."/>
        </authorList>
    </citation>
    <scope>NUCLEOTIDE SEQUENCE [LARGE SCALE GENOMIC DNA]</scope>
    <source>
        <strain evidence="2 3">NCTC8258</strain>
    </source>
</reference>
<name>A0A379W9H9_SALET</name>
<evidence type="ECO:0000313" key="3">
    <source>
        <dbReference type="Proteomes" id="UP000255509"/>
    </source>
</evidence>
<dbReference type="AlphaFoldDB" id="A0A379W9H9"/>
<evidence type="ECO:0000256" key="1">
    <source>
        <dbReference type="SAM" id="Phobius"/>
    </source>
</evidence>
<proteinExistence type="predicted"/>
<keyword evidence="1" id="KW-1133">Transmembrane helix</keyword>
<protein>
    <submittedName>
        <fullName evidence="2">Uncharacterized protein</fullName>
    </submittedName>
</protein>
<dbReference type="EMBL" id="UGXS01000004">
    <property type="protein sequence ID" value="SUH15844.1"/>
    <property type="molecule type" value="Genomic_DNA"/>
</dbReference>
<dbReference type="Proteomes" id="UP000255509">
    <property type="component" value="Unassembled WGS sequence"/>
</dbReference>
<keyword evidence="1" id="KW-0472">Membrane</keyword>
<gene>
    <name evidence="2" type="ORF">NCTC8258_03580</name>
</gene>
<accession>A0A379W9H9</accession>
<organism evidence="2 3">
    <name type="scientific">Salmonella enterica I</name>
    <dbReference type="NCBI Taxonomy" id="59201"/>
    <lineage>
        <taxon>Bacteria</taxon>
        <taxon>Pseudomonadati</taxon>
        <taxon>Pseudomonadota</taxon>
        <taxon>Gammaproteobacteria</taxon>
        <taxon>Enterobacterales</taxon>
        <taxon>Enterobacteriaceae</taxon>
        <taxon>Salmonella</taxon>
    </lineage>
</organism>
<evidence type="ECO:0000313" key="2">
    <source>
        <dbReference type="EMBL" id="SUH15844.1"/>
    </source>
</evidence>
<sequence>MCRMTRFVEAVVRFGVEAEEERLVFEVFFTFFLLVLLIFFVVLFFLSAVFVT</sequence>
<feature type="transmembrane region" description="Helical" evidence="1">
    <location>
        <begin position="27"/>
        <end position="51"/>
    </location>
</feature>
<keyword evidence="1" id="KW-0812">Transmembrane</keyword>